<accession>A0A328DP07</accession>
<evidence type="ECO:0000256" key="6">
    <source>
        <dbReference type="ARBA" id="ARBA00023015"/>
    </source>
</evidence>
<evidence type="ECO:0000256" key="10">
    <source>
        <dbReference type="SAM" id="MobiDB-lite"/>
    </source>
</evidence>
<sequence length="228" mass="24387">MEISCFQYSSPNCSPEEEDDMAANCLILLAQGGGGSHQSAIKAAARKFSDMAASGAAAIDAYLYECKTCNRAFSSFQALGGHRASHKKPKLVVDLQHHDHPHPATTAVRKEIPPPILACPEKAPKIHECSICGAEFSSGQALGGHMRRHRPVVATNAAPVTRDVGTESSVNHDSVPRGGLDLNLPAPQEEEDEEGNSSNNNNANNKFEFSGKQQSLVFSAPPLVDCHY</sequence>
<comment type="subcellular location">
    <subcellularLocation>
        <location evidence="1">Nucleus</location>
    </subcellularLocation>
</comment>
<reference evidence="12 13" key="1">
    <citation type="submission" date="2018-06" db="EMBL/GenBank/DDBJ databases">
        <title>The Genome of Cuscuta australis (Dodder) Provides Insight into the Evolution of Plant Parasitism.</title>
        <authorList>
            <person name="Liu H."/>
        </authorList>
    </citation>
    <scope>NUCLEOTIDE SEQUENCE [LARGE SCALE GENOMIC DNA]</scope>
    <source>
        <strain evidence="13">cv. Yunnan</strain>
        <tissue evidence="12">Vines</tissue>
    </source>
</reference>
<keyword evidence="6" id="KW-0805">Transcription regulation</keyword>
<keyword evidence="7" id="KW-0804">Transcription</keyword>
<evidence type="ECO:0000256" key="3">
    <source>
        <dbReference type="ARBA" id="ARBA00022737"/>
    </source>
</evidence>
<evidence type="ECO:0000256" key="9">
    <source>
        <dbReference type="PROSITE-ProRule" id="PRU00042"/>
    </source>
</evidence>
<evidence type="ECO:0000256" key="2">
    <source>
        <dbReference type="ARBA" id="ARBA00022723"/>
    </source>
</evidence>
<dbReference type="AlphaFoldDB" id="A0A328DP07"/>
<dbReference type="EMBL" id="NQVE01000125">
    <property type="protein sequence ID" value="RAL46049.1"/>
    <property type="molecule type" value="Genomic_DNA"/>
</dbReference>
<dbReference type="PROSITE" id="PS50157">
    <property type="entry name" value="ZINC_FINGER_C2H2_2"/>
    <property type="match status" value="2"/>
</dbReference>
<feature type="domain" description="C2H2-type" evidence="11">
    <location>
        <begin position="127"/>
        <end position="149"/>
    </location>
</feature>
<keyword evidence="13" id="KW-1185">Reference proteome</keyword>
<keyword evidence="3" id="KW-0677">Repeat</keyword>
<evidence type="ECO:0000256" key="1">
    <source>
        <dbReference type="ARBA" id="ARBA00004123"/>
    </source>
</evidence>
<evidence type="ECO:0000259" key="11">
    <source>
        <dbReference type="PROSITE" id="PS50157"/>
    </source>
</evidence>
<evidence type="ECO:0000256" key="4">
    <source>
        <dbReference type="ARBA" id="ARBA00022771"/>
    </source>
</evidence>
<keyword evidence="4 9" id="KW-0863">Zinc-finger</keyword>
<keyword evidence="2" id="KW-0479">Metal-binding</keyword>
<name>A0A328DP07_9ASTE</name>
<dbReference type="SMART" id="SM00355">
    <property type="entry name" value="ZnF_C2H2"/>
    <property type="match status" value="2"/>
</dbReference>
<keyword evidence="8" id="KW-0539">Nucleus</keyword>
<evidence type="ECO:0000256" key="8">
    <source>
        <dbReference type="ARBA" id="ARBA00023242"/>
    </source>
</evidence>
<evidence type="ECO:0000256" key="7">
    <source>
        <dbReference type="ARBA" id="ARBA00023163"/>
    </source>
</evidence>
<protein>
    <recommendedName>
        <fullName evidence="11">C2H2-type domain-containing protein</fullName>
    </recommendedName>
</protein>
<dbReference type="InterPro" id="IPR036236">
    <property type="entry name" value="Znf_C2H2_sf"/>
</dbReference>
<proteinExistence type="predicted"/>
<comment type="caution">
    <text evidence="12">The sequence shown here is derived from an EMBL/GenBank/DDBJ whole genome shotgun (WGS) entry which is preliminary data.</text>
</comment>
<dbReference type="PANTHER" id="PTHR26374:SF456">
    <property type="entry name" value="ZINC FINGER PROTEIN ZAT5-LIKE"/>
    <property type="match status" value="1"/>
</dbReference>
<dbReference type="Gene3D" id="3.30.160.60">
    <property type="entry name" value="Classic Zinc Finger"/>
    <property type="match status" value="1"/>
</dbReference>
<evidence type="ECO:0000313" key="13">
    <source>
        <dbReference type="Proteomes" id="UP000249390"/>
    </source>
</evidence>
<dbReference type="GO" id="GO:0008270">
    <property type="term" value="F:zinc ion binding"/>
    <property type="evidence" value="ECO:0007669"/>
    <property type="project" value="UniProtKB-KW"/>
</dbReference>
<dbReference type="InterPro" id="IPR013087">
    <property type="entry name" value="Znf_C2H2_type"/>
</dbReference>
<feature type="domain" description="C2H2-type" evidence="11">
    <location>
        <begin position="64"/>
        <end position="91"/>
    </location>
</feature>
<feature type="compositionally biased region" description="Low complexity" evidence="10">
    <location>
        <begin position="196"/>
        <end position="205"/>
    </location>
</feature>
<dbReference type="Proteomes" id="UP000249390">
    <property type="component" value="Unassembled WGS sequence"/>
</dbReference>
<dbReference type="SUPFAM" id="SSF57667">
    <property type="entry name" value="beta-beta-alpha zinc fingers"/>
    <property type="match status" value="1"/>
</dbReference>
<gene>
    <name evidence="12" type="ORF">DM860_006203</name>
</gene>
<dbReference type="PROSITE" id="PS00028">
    <property type="entry name" value="ZINC_FINGER_C2H2_1"/>
    <property type="match status" value="2"/>
</dbReference>
<evidence type="ECO:0000256" key="5">
    <source>
        <dbReference type="ARBA" id="ARBA00022833"/>
    </source>
</evidence>
<organism evidence="12 13">
    <name type="scientific">Cuscuta australis</name>
    <dbReference type="NCBI Taxonomy" id="267555"/>
    <lineage>
        <taxon>Eukaryota</taxon>
        <taxon>Viridiplantae</taxon>
        <taxon>Streptophyta</taxon>
        <taxon>Embryophyta</taxon>
        <taxon>Tracheophyta</taxon>
        <taxon>Spermatophyta</taxon>
        <taxon>Magnoliopsida</taxon>
        <taxon>eudicotyledons</taxon>
        <taxon>Gunneridae</taxon>
        <taxon>Pentapetalae</taxon>
        <taxon>asterids</taxon>
        <taxon>lamiids</taxon>
        <taxon>Solanales</taxon>
        <taxon>Convolvulaceae</taxon>
        <taxon>Cuscuteae</taxon>
        <taxon>Cuscuta</taxon>
        <taxon>Cuscuta subgen. Grammica</taxon>
        <taxon>Cuscuta sect. Cleistogrammica</taxon>
    </lineage>
</organism>
<dbReference type="Pfam" id="PF13912">
    <property type="entry name" value="zf-C2H2_6"/>
    <property type="match status" value="2"/>
</dbReference>
<dbReference type="GO" id="GO:0005634">
    <property type="term" value="C:nucleus"/>
    <property type="evidence" value="ECO:0007669"/>
    <property type="project" value="UniProtKB-SubCell"/>
</dbReference>
<evidence type="ECO:0000313" key="12">
    <source>
        <dbReference type="EMBL" id="RAL46049.1"/>
    </source>
</evidence>
<feature type="region of interest" description="Disordered" evidence="10">
    <location>
        <begin position="160"/>
        <end position="207"/>
    </location>
</feature>
<dbReference type="PANTHER" id="PTHR26374">
    <property type="entry name" value="ZINC FINGER PROTEIN ZAT5"/>
    <property type="match status" value="1"/>
</dbReference>
<keyword evidence="5" id="KW-0862">Zinc</keyword>